<name>A0ABT7QZZ8_9BACT</name>
<evidence type="ECO:0000313" key="2">
    <source>
        <dbReference type="Proteomes" id="UP001169069"/>
    </source>
</evidence>
<proteinExistence type="predicted"/>
<evidence type="ECO:0000313" key="1">
    <source>
        <dbReference type="EMBL" id="MDM5272109.1"/>
    </source>
</evidence>
<dbReference type="RefSeq" id="WP_289413856.1">
    <property type="nucleotide sequence ID" value="NZ_JAQIBD010000002.1"/>
</dbReference>
<dbReference type="Proteomes" id="UP001169069">
    <property type="component" value="Unassembled WGS sequence"/>
</dbReference>
<dbReference type="EMBL" id="JAQIBD010000002">
    <property type="protein sequence ID" value="MDM5272109.1"/>
    <property type="molecule type" value="Genomic_DNA"/>
</dbReference>
<gene>
    <name evidence="1" type="ORF">PGH07_07945</name>
</gene>
<sequence length="210" mass="23924">MSHVAIWSLNEAADLLDTTVDEVKFMMKRSQLEEVMEEGEAFVSKRSVAEFLGEEYSEEPELISKEEAANIIGVSEASIYAYANQGKIKKVDDQYDRKSVLKYKANRDNNAANGKGGLRTAKVQAIHEAKEQICYENSNEEPKAAQRSEIVEIMEENENIKKILDYYRTQEKTYSQEHIELIKENANLKGKLEVIEKIYPELKGITHGSI</sequence>
<protein>
    <recommendedName>
        <fullName evidence="3">Helix-turn-helix domain-containing protein</fullName>
    </recommendedName>
</protein>
<reference evidence="1" key="1">
    <citation type="submission" date="2023-01" db="EMBL/GenBank/DDBJ databases">
        <title>Sulfurovum sp. zt1-1 genome assembly.</title>
        <authorList>
            <person name="Wang J."/>
        </authorList>
    </citation>
    <scope>NUCLEOTIDE SEQUENCE</scope>
    <source>
        <strain evidence="1">Zt1-1</strain>
    </source>
</reference>
<organism evidence="1 2">
    <name type="scientific">Sulfurovum zhangzhouensis</name>
    <dbReference type="NCBI Taxonomy" id="3019067"/>
    <lineage>
        <taxon>Bacteria</taxon>
        <taxon>Pseudomonadati</taxon>
        <taxon>Campylobacterota</taxon>
        <taxon>Epsilonproteobacteria</taxon>
        <taxon>Campylobacterales</taxon>
        <taxon>Sulfurovaceae</taxon>
        <taxon>Sulfurovum</taxon>
    </lineage>
</organism>
<comment type="caution">
    <text evidence="1">The sequence shown here is derived from an EMBL/GenBank/DDBJ whole genome shotgun (WGS) entry which is preliminary data.</text>
</comment>
<evidence type="ECO:0008006" key="3">
    <source>
        <dbReference type="Google" id="ProtNLM"/>
    </source>
</evidence>
<keyword evidence="2" id="KW-1185">Reference proteome</keyword>
<accession>A0ABT7QZZ8</accession>